<dbReference type="Gene3D" id="3.90.79.10">
    <property type="entry name" value="Nucleoside Triphosphate Pyrophosphohydrolase"/>
    <property type="match status" value="1"/>
</dbReference>
<accession>A0AAV5RKI4</accession>
<dbReference type="SUPFAM" id="SSF55811">
    <property type="entry name" value="Nudix"/>
    <property type="match status" value="1"/>
</dbReference>
<dbReference type="Proteomes" id="UP001362899">
    <property type="component" value="Unassembled WGS sequence"/>
</dbReference>
<evidence type="ECO:0000259" key="5">
    <source>
        <dbReference type="PROSITE" id="PS51462"/>
    </source>
</evidence>
<dbReference type="PANTHER" id="PTHR43046">
    <property type="entry name" value="GDP-MANNOSE MANNOSYL HYDROLASE"/>
    <property type="match status" value="1"/>
</dbReference>
<feature type="region of interest" description="Disordered" evidence="4">
    <location>
        <begin position="175"/>
        <end position="195"/>
    </location>
</feature>
<dbReference type="InterPro" id="IPR000086">
    <property type="entry name" value="NUDIX_hydrolase_dom"/>
</dbReference>
<organism evidence="6 7">
    <name type="scientific">Starmerella bacillaris</name>
    <name type="common">Yeast</name>
    <name type="synonym">Candida zemplinina</name>
    <dbReference type="NCBI Taxonomy" id="1247836"/>
    <lineage>
        <taxon>Eukaryota</taxon>
        <taxon>Fungi</taxon>
        <taxon>Dikarya</taxon>
        <taxon>Ascomycota</taxon>
        <taxon>Saccharomycotina</taxon>
        <taxon>Dipodascomycetes</taxon>
        <taxon>Dipodascales</taxon>
        <taxon>Trichomonascaceae</taxon>
        <taxon>Starmerella</taxon>
    </lineage>
</organism>
<dbReference type="CDD" id="cd04685">
    <property type="entry name" value="NUDIX_Hydrolase"/>
    <property type="match status" value="1"/>
</dbReference>
<dbReference type="EMBL" id="BTGC01000008">
    <property type="protein sequence ID" value="GMM52044.1"/>
    <property type="molecule type" value="Genomic_DNA"/>
</dbReference>
<dbReference type="PANTHER" id="PTHR43046:SF12">
    <property type="entry name" value="GDP-MANNOSE MANNOSYL HYDROLASE"/>
    <property type="match status" value="1"/>
</dbReference>
<protein>
    <recommendedName>
        <fullName evidence="5">Nudix hydrolase domain-containing protein</fullName>
    </recommendedName>
</protein>
<evidence type="ECO:0000256" key="1">
    <source>
        <dbReference type="ARBA" id="ARBA00001946"/>
    </source>
</evidence>
<feature type="domain" description="Nudix hydrolase" evidence="5">
    <location>
        <begin position="12"/>
        <end position="158"/>
    </location>
</feature>
<dbReference type="PROSITE" id="PS00893">
    <property type="entry name" value="NUDIX_BOX"/>
    <property type="match status" value="1"/>
</dbReference>
<comment type="cofactor">
    <cofactor evidence="1">
        <name>Mg(2+)</name>
        <dbReference type="ChEBI" id="CHEBI:18420"/>
    </cofactor>
</comment>
<keyword evidence="7" id="KW-1185">Reference proteome</keyword>
<evidence type="ECO:0000313" key="6">
    <source>
        <dbReference type="EMBL" id="GMM52044.1"/>
    </source>
</evidence>
<dbReference type="AlphaFoldDB" id="A0AAV5RKI4"/>
<dbReference type="InterPro" id="IPR015797">
    <property type="entry name" value="NUDIX_hydrolase-like_dom_sf"/>
</dbReference>
<dbReference type="GO" id="GO:0016787">
    <property type="term" value="F:hydrolase activity"/>
    <property type="evidence" value="ECO:0007669"/>
    <property type="project" value="UniProtKB-KW"/>
</dbReference>
<keyword evidence="3" id="KW-0460">Magnesium</keyword>
<feature type="compositionally biased region" description="Polar residues" evidence="4">
    <location>
        <begin position="175"/>
        <end position="191"/>
    </location>
</feature>
<evidence type="ECO:0000313" key="7">
    <source>
        <dbReference type="Proteomes" id="UP001362899"/>
    </source>
</evidence>
<dbReference type="PROSITE" id="PS51462">
    <property type="entry name" value="NUDIX"/>
    <property type="match status" value="1"/>
</dbReference>
<comment type="caution">
    <text evidence="6">The sequence shown here is derived from an EMBL/GenBank/DDBJ whole genome shotgun (WGS) entry which is preliminary data.</text>
</comment>
<evidence type="ECO:0000256" key="3">
    <source>
        <dbReference type="ARBA" id="ARBA00022842"/>
    </source>
</evidence>
<proteinExistence type="predicted"/>
<reference evidence="6 7" key="1">
    <citation type="journal article" date="2023" name="Elife">
        <title>Identification of key yeast species and microbe-microbe interactions impacting larval growth of Drosophila in the wild.</title>
        <authorList>
            <person name="Mure A."/>
            <person name="Sugiura Y."/>
            <person name="Maeda R."/>
            <person name="Honda K."/>
            <person name="Sakurai N."/>
            <person name="Takahashi Y."/>
            <person name="Watada M."/>
            <person name="Katoh T."/>
            <person name="Gotoh A."/>
            <person name="Gotoh Y."/>
            <person name="Taniguchi I."/>
            <person name="Nakamura K."/>
            <person name="Hayashi T."/>
            <person name="Katayama T."/>
            <person name="Uemura T."/>
            <person name="Hattori Y."/>
        </authorList>
    </citation>
    <scope>NUCLEOTIDE SEQUENCE [LARGE SCALE GENOMIC DNA]</scope>
    <source>
        <strain evidence="6 7">SB-73</strain>
    </source>
</reference>
<dbReference type="InterPro" id="IPR020084">
    <property type="entry name" value="NUDIX_hydrolase_CS"/>
</dbReference>
<keyword evidence="2" id="KW-0378">Hydrolase</keyword>
<evidence type="ECO:0000256" key="4">
    <source>
        <dbReference type="SAM" id="MobiDB-lite"/>
    </source>
</evidence>
<sequence>MPVYKVNASTLAQRPAARVLVINDEGKVLLLEYRHEDSNDALSNKGSYFTTPGGRREPDESFIECAQRELYEETGIEAVVDPRVIATRTAPLMTSRSGIVLAVEEYFAVWVNKDLVLDNSNFTEKEKCNVKQYHWCDSSDLANLRDKHLWPSILDEILTAAKNVAHNVSEPDSSTLGSLTNINKNHTNGDSTVDARTDSSYKIPLKYASTKEALGDIIVEVEY</sequence>
<dbReference type="Pfam" id="PF00293">
    <property type="entry name" value="NUDIX"/>
    <property type="match status" value="1"/>
</dbReference>
<evidence type="ECO:0000256" key="2">
    <source>
        <dbReference type="ARBA" id="ARBA00022801"/>
    </source>
</evidence>
<name>A0AAV5RKI4_STABA</name>
<gene>
    <name evidence="6" type="ORF">DASB73_030070</name>
</gene>